<organism evidence="2 4">
    <name type="scientific">Acrasis kona</name>
    <dbReference type="NCBI Taxonomy" id="1008807"/>
    <lineage>
        <taxon>Eukaryota</taxon>
        <taxon>Discoba</taxon>
        <taxon>Heterolobosea</taxon>
        <taxon>Tetramitia</taxon>
        <taxon>Eutetramitia</taxon>
        <taxon>Acrasidae</taxon>
        <taxon>Acrasis</taxon>
    </lineage>
</organism>
<dbReference type="Proteomes" id="UP001431209">
    <property type="component" value="Unassembled WGS sequence"/>
</dbReference>
<evidence type="ECO:0000313" key="4">
    <source>
        <dbReference type="Proteomes" id="UP001431209"/>
    </source>
</evidence>
<dbReference type="EMBL" id="JAOPGA020001669">
    <property type="protein sequence ID" value="KAL0490337.1"/>
    <property type="molecule type" value="Genomic_DNA"/>
</dbReference>
<evidence type="ECO:0000256" key="1">
    <source>
        <dbReference type="SAM" id="MobiDB-lite"/>
    </source>
</evidence>
<feature type="compositionally biased region" description="Polar residues" evidence="1">
    <location>
        <begin position="29"/>
        <end position="44"/>
    </location>
</feature>
<proteinExistence type="predicted"/>
<evidence type="ECO:0000313" key="3">
    <source>
        <dbReference type="EMBL" id="KAL0490881.1"/>
    </source>
</evidence>
<sequence length="100" mass="10875">MIRQFTNTLRLQSRGFFYSANRLAETATPGFTDTSGGPNLTGETKVSHGEERQLNDKGKVDANEGTKGPNQNVDPKNPDFKHGHQKTSPGQGSTTILKDT</sequence>
<dbReference type="EMBL" id="JAOPGA020001733">
    <property type="protein sequence ID" value="KAL0490881.1"/>
    <property type="molecule type" value="Genomic_DNA"/>
</dbReference>
<comment type="caution">
    <text evidence="2">The sequence shown here is derived from an EMBL/GenBank/DDBJ whole genome shotgun (WGS) entry which is preliminary data.</text>
</comment>
<gene>
    <name evidence="3" type="ORF">AKO1_002584</name>
    <name evidence="2" type="ORF">AKO1_006514</name>
</gene>
<protein>
    <submittedName>
        <fullName evidence="2">SS2</fullName>
    </submittedName>
</protein>
<feature type="compositionally biased region" description="Basic and acidic residues" evidence="1">
    <location>
        <begin position="45"/>
        <end position="64"/>
    </location>
</feature>
<name>A0AAW2ZKG0_9EUKA</name>
<accession>A0AAW2ZKG0</accession>
<feature type="region of interest" description="Disordered" evidence="1">
    <location>
        <begin position="27"/>
        <end position="100"/>
    </location>
</feature>
<feature type="compositionally biased region" description="Polar residues" evidence="1">
    <location>
        <begin position="86"/>
        <end position="100"/>
    </location>
</feature>
<dbReference type="AlphaFoldDB" id="A0AAW2ZKG0"/>
<reference evidence="2 4" key="1">
    <citation type="submission" date="2024-03" db="EMBL/GenBank/DDBJ databases">
        <title>The Acrasis kona genome and developmental transcriptomes reveal deep origins of eukaryotic multicellular pathways.</title>
        <authorList>
            <person name="Sheikh S."/>
            <person name="Fu C.-J."/>
            <person name="Brown M.W."/>
            <person name="Baldauf S.L."/>
        </authorList>
    </citation>
    <scope>NUCLEOTIDE SEQUENCE [LARGE SCALE GENOMIC DNA]</scope>
    <source>
        <strain evidence="2 4">ATCC MYA-3509</strain>
    </source>
</reference>
<keyword evidence="4" id="KW-1185">Reference proteome</keyword>
<evidence type="ECO:0000313" key="2">
    <source>
        <dbReference type="EMBL" id="KAL0490337.1"/>
    </source>
</evidence>